<dbReference type="STRING" id="7029.C4WRY4"/>
<dbReference type="Gene3D" id="6.10.280.120">
    <property type="entry name" value="Growth arrest and DNA-damage-inducible proteins-interacting protein 1"/>
    <property type="match status" value="1"/>
</dbReference>
<proteinExistence type="evidence at transcript level"/>
<sequence length="246" mass="28863">MSIISFKGFSYVGKFVKVPIVQCFLARNASIKNEVQDIDVVTTTAEKTLSEGEVKAICDKSRLNHGHRNMVNGRLPYDKPVHRYHNTVKYKRRMYGRYGEASNVSPGLAWPTAEDLADIREYESLAYPLTIQEMQKNALELIESERQEIQTNQQRIDNNMKKLNGWLKEVKEKSAKKLLEAQQAKEKKEKLIEEVKKHFGYKIDPKDDRFKEMLVKREKEEKKKVREEKKKIREEKLLNYLDSKAK</sequence>
<dbReference type="EnsemblMetazoa" id="NM_001162508.1">
    <property type="protein sequence ID" value="NP_001155980.1"/>
    <property type="gene ID" value="GeneID_100302332"/>
</dbReference>
<reference evidence="16" key="3">
    <citation type="submission" date="2022-06" db="UniProtKB">
        <authorList>
            <consortium name="EnsemblMetazoa"/>
        </authorList>
    </citation>
    <scope>IDENTIFICATION</scope>
</reference>
<dbReference type="InParanoid" id="C4WRY4"/>
<keyword evidence="8" id="KW-0687">Ribonucleoprotein</keyword>
<evidence type="ECO:0000256" key="13">
    <source>
        <dbReference type="ARBA" id="ARBA00060144"/>
    </source>
</evidence>
<dbReference type="HOGENOM" id="CLU_077236_0_0_1"/>
<dbReference type="FunCoup" id="C4WRY4">
    <property type="interactions" value="570"/>
</dbReference>
<keyword evidence="7" id="KW-0539">Nucleus</keyword>
<organism evidence="15">
    <name type="scientific">Acyrthosiphon pisum</name>
    <name type="common">Pea aphid</name>
    <dbReference type="NCBI Taxonomy" id="7029"/>
    <lineage>
        <taxon>Eukaryota</taxon>
        <taxon>Metazoa</taxon>
        <taxon>Ecdysozoa</taxon>
        <taxon>Arthropoda</taxon>
        <taxon>Hexapoda</taxon>
        <taxon>Insecta</taxon>
        <taxon>Pterygota</taxon>
        <taxon>Neoptera</taxon>
        <taxon>Paraneoptera</taxon>
        <taxon>Hemiptera</taxon>
        <taxon>Sternorrhyncha</taxon>
        <taxon>Aphidomorpha</taxon>
        <taxon>Aphidoidea</taxon>
        <taxon>Aphididae</taxon>
        <taxon>Macrosiphini</taxon>
        <taxon>Acyrthosiphon</taxon>
    </lineage>
</organism>
<dbReference type="OrthoDB" id="6247992at2759"/>
<protein>
    <recommendedName>
        <fullName evidence="11">Large ribosomal subunit protein mL64</fullName>
    </recommendedName>
    <alternativeName>
        <fullName evidence="10">39S ribosomal protein L59, mitochondrial</fullName>
    </alternativeName>
    <alternativeName>
        <fullName evidence="12">Growth arrest and DNA damage-inducible proteins-interacting protein 1</fullName>
    </alternativeName>
</protein>
<evidence type="ECO:0000313" key="16">
    <source>
        <dbReference type="EnsemblMetazoa" id="NP_001155980.1"/>
    </source>
</evidence>
<dbReference type="PANTHER" id="PTHR31761:SF1">
    <property type="entry name" value="LARGE RIBOSOMAL SUBUNIT PROTEIN ML64"/>
    <property type="match status" value="1"/>
</dbReference>
<evidence type="ECO:0000256" key="9">
    <source>
        <dbReference type="ARBA" id="ARBA00023306"/>
    </source>
</evidence>
<evidence type="ECO:0000256" key="11">
    <source>
        <dbReference type="ARBA" id="ARBA00035184"/>
    </source>
</evidence>
<keyword evidence="17" id="KW-1185">Reference proteome</keyword>
<comment type="similarity">
    <text evidence="3">Belongs to the mitochondrion-specific ribosomal protein mL64 family.</text>
</comment>
<evidence type="ECO:0000256" key="1">
    <source>
        <dbReference type="ARBA" id="ARBA00004123"/>
    </source>
</evidence>
<dbReference type="Pfam" id="PF10147">
    <property type="entry name" value="CR6_interact"/>
    <property type="match status" value="1"/>
</dbReference>
<evidence type="ECO:0000256" key="14">
    <source>
        <dbReference type="SAM" id="Coils"/>
    </source>
</evidence>
<reference evidence="15" key="1">
    <citation type="submission" date="2009-06" db="EMBL/GenBank/DDBJ databases">
        <title>A full-length cDNA resource of the pea aphid, Acyrthosiphon pisum.</title>
        <authorList>
            <person name="Shigenobu S."/>
            <person name="Nakabachi A."/>
            <person name="Richards S."/>
        </authorList>
    </citation>
    <scope>NUCLEOTIDE SEQUENCE</scope>
    <source>
        <strain evidence="15">LSR1</strain>
        <tissue evidence="15">Whole body</tissue>
    </source>
</reference>
<keyword evidence="5 14" id="KW-0175">Coiled coil</keyword>
<dbReference type="OMA" id="YEYRISY"/>
<keyword evidence="4" id="KW-0689">Ribosomal protein</keyword>
<dbReference type="InterPro" id="IPR043035">
    <property type="entry name" value="Ribosomal_mL64_sf"/>
</dbReference>
<dbReference type="PANTHER" id="PTHR31761">
    <property type="entry name" value="GROWTH ARREST AND DNA DAMAGE-INDUCIBLE PROTEINS-INTERACTING PROTEIN 1 GADD45GIP1"/>
    <property type="match status" value="1"/>
</dbReference>
<evidence type="ECO:0000256" key="12">
    <source>
        <dbReference type="ARBA" id="ARBA00035485"/>
    </source>
</evidence>
<dbReference type="GO" id="GO:0005739">
    <property type="term" value="C:mitochondrion"/>
    <property type="evidence" value="ECO:0007669"/>
    <property type="project" value="UniProtKB-SubCell"/>
</dbReference>
<evidence type="ECO:0000256" key="3">
    <source>
        <dbReference type="ARBA" id="ARBA00005421"/>
    </source>
</evidence>
<dbReference type="EMBL" id="AK339966">
    <property type="protein sequence ID" value="BAH70654.1"/>
    <property type="molecule type" value="mRNA"/>
</dbReference>
<evidence type="ECO:0000256" key="4">
    <source>
        <dbReference type="ARBA" id="ARBA00022980"/>
    </source>
</evidence>
<evidence type="ECO:0000256" key="8">
    <source>
        <dbReference type="ARBA" id="ARBA00023274"/>
    </source>
</evidence>
<evidence type="ECO:0000256" key="5">
    <source>
        <dbReference type="ARBA" id="ARBA00023054"/>
    </source>
</evidence>
<keyword evidence="9" id="KW-0131">Cell cycle</keyword>
<dbReference type="GO" id="GO:1990904">
    <property type="term" value="C:ribonucleoprotein complex"/>
    <property type="evidence" value="ECO:0007669"/>
    <property type="project" value="UniProtKB-KW"/>
</dbReference>
<evidence type="ECO:0000256" key="7">
    <source>
        <dbReference type="ARBA" id="ARBA00023242"/>
    </source>
</evidence>
<comment type="function">
    <text evidence="13">Acts as a negative regulator of G1 to S cell cycle phase progression by inhibiting cyclin-dependent kinases. Inhibitory effects are additive with GADD45 proteins but also occur in the absence of GADD45 proteins. Acts as a repressor of the orphan nuclear receptor NR4A1 by inhibiting AB domain-mediated transcriptional activity. May be involved in the hormone-mediated regulation of NR4A1 transcriptional activity. May play a role in mitochondrial protein synthesis.</text>
</comment>
<evidence type="ECO:0000256" key="10">
    <source>
        <dbReference type="ARBA" id="ARBA00030700"/>
    </source>
</evidence>
<dbReference type="Proteomes" id="UP000007819">
    <property type="component" value="Chromosome A1"/>
</dbReference>
<dbReference type="GO" id="GO:0005840">
    <property type="term" value="C:ribosome"/>
    <property type="evidence" value="ECO:0007669"/>
    <property type="project" value="UniProtKB-KW"/>
</dbReference>
<dbReference type="GO" id="GO:0005634">
    <property type="term" value="C:nucleus"/>
    <property type="evidence" value="ECO:0007669"/>
    <property type="project" value="UniProtKB-SubCell"/>
</dbReference>
<gene>
    <name evidence="15" type="primary">ACYPI48967</name>
    <name evidence="16" type="synonym">100302332</name>
</gene>
<evidence type="ECO:0000256" key="6">
    <source>
        <dbReference type="ARBA" id="ARBA00023128"/>
    </source>
</evidence>
<dbReference type="KEGG" id="api:100302332"/>
<dbReference type="InterPro" id="IPR018472">
    <property type="entry name" value="Ribosomal_mL64"/>
</dbReference>
<name>C4WRY4_ACYPI</name>
<evidence type="ECO:0000256" key="2">
    <source>
        <dbReference type="ARBA" id="ARBA00004173"/>
    </source>
</evidence>
<evidence type="ECO:0000313" key="17">
    <source>
        <dbReference type="Proteomes" id="UP000007819"/>
    </source>
</evidence>
<reference evidence="17" key="2">
    <citation type="submission" date="2010-06" db="EMBL/GenBank/DDBJ databases">
        <authorList>
            <person name="Jiang H."/>
            <person name="Abraham K."/>
            <person name="Ali S."/>
            <person name="Alsbrooks S.L."/>
            <person name="Anim B.N."/>
            <person name="Anosike U.S."/>
            <person name="Attaway T."/>
            <person name="Bandaranaike D.P."/>
            <person name="Battles P.K."/>
            <person name="Bell S.N."/>
            <person name="Bell A.V."/>
            <person name="Beltran B."/>
            <person name="Bickham C."/>
            <person name="Bustamante Y."/>
            <person name="Caleb T."/>
            <person name="Canada A."/>
            <person name="Cardenas V."/>
            <person name="Carter K."/>
            <person name="Chacko J."/>
            <person name="Chandrabose M.N."/>
            <person name="Chavez D."/>
            <person name="Chavez A."/>
            <person name="Chen L."/>
            <person name="Chu H.-S."/>
            <person name="Claassen K.J."/>
            <person name="Cockrell R."/>
            <person name="Collins M."/>
            <person name="Cooper J.A."/>
            <person name="Cree A."/>
            <person name="Curry S.M."/>
            <person name="Da Y."/>
            <person name="Dao M.D."/>
            <person name="Das B."/>
            <person name="Davila M.-L."/>
            <person name="Davy-Carroll L."/>
            <person name="Denson S."/>
            <person name="Dinh H."/>
            <person name="Ebong V.E."/>
            <person name="Edwards J.R."/>
            <person name="Egan A."/>
            <person name="El-Daye J."/>
            <person name="Escobedo L."/>
            <person name="Fernandez S."/>
            <person name="Fernando P.R."/>
            <person name="Flagg N."/>
            <person name="Forbes L.D."/>
            <person name="Fowler R.G."/>
            <person name="Fu Q."/>
            <person name="Gabisi R.A."/>
            <person name="Ganer J."/>
            <person name="Garbino Pronczuk A."/>
            <person name="Garcia R.M."/>
            <person name="Garner T."/>
            <person name="Garrett T.E."/>
            <person name="Gonzalez D.A."/>
            <person name="Hamid H."/>
            <person name="Hawkins E.S."/>
            <person name="Hirani K."/>
            <person name="Hogues M.E."/>
            <person name="Hollins B."/>
            <person name="Hsiao C.-H."/>
            <person name="Jabil R."/>
            <person name="James M.L."/>
            <person name="Jhangiani S.N."/>
            <person name="Johnson B."/>
            <person name="Johnson Q."/>
            <person name="Joshi V."/>
            <person name="Kalu J.B."/>
            <person name="Kam C."/>
            <person name="Kashfia A."/>
            <person name="Keebler J."/>
            <person name="Kisamo H."/>
            <person name="Kovar C.L."/>
            <person name="Lago L.A."/>
            <person name="Lai C.-Y."/>
            <person name="Laidlaw J."/>
            <person name="Lara F."/>
            <person name="Le T.-K."/>
            <person name="Lee S.L."/>
            <person name="Legall F.H."/>
            <person name="Lemon S.J."/>
            <person name="Lewis L.R."/>
            <person name="Li B."/>
            <person name="Liu Y."/>
            <person name="Liu Y.-S."/>
            <person name="Lopez J."/>
            <person name="Lozado R.J."/>
            <person name="Lu J."/>
            <person name="Madu R.C."/>
            <person name="Maheshwari M."/>
            <person name="Maheshwari R."/>
            <person name="Malloy K."/>
            <person name="Martinez E."/>
            <person name="Mathew T."/>
            <person name="Mercado I.C."/>
            <person name="Mercado C."/>
            <person name="Meyer B."/>
            <person name="Montgomery K."/>
            <person name="Morgan M.B."/>
            <person name="Munidasa M."/>
            <person name="Nazareth L.V."/>
            <person name="Nelson J."/>
            <person name="Ng B.M."/>
            <person name="Nguyen N.B."/>
            <person name="Nguyen P.Q."/>
            <person name="Nguyen T."/>
            <person name="Obregon M."/>
            <person name="Okwuonu G.O."/>
            <person name="Onwere C.G."/>
            <person name="Orozco G."/>
            <person name="Parra A."/>
            <person name="Patel S."/>
            <person name="Patil S."/>
            <person name="Perez A."/>
            <person name="Perez Y."/>
            <person name="Pham C."/>
            <person name="Primus E.L."/>
            <person name="Pu L.-L."/>
            <person name="Puazo M."/>
            <person name="Qin X."/>
            <person name="Quiroz J.B."/>
            <person name="Reese J."/>
            <person name="Richards S."/>
            <person name="Rives C.M."/>
            <person name="Robberts R."/>
            <person name="Ruiz S.J."/>
            <person name="Ruiz M.J."/>
            <person name="Santibanez J."/>
            <person name="Schneider B.W."/>
            <person name="Sisson I."/>
            <person name="Smith M."/>
            <person name="Sodergren E."/>
            <person name="Song X.-Z."/>
            <person name="Song B.B."/>
            <person name="Summersgill H."/>
            <person name="Thelus R."/>
            <person name="Thornton R.D."/>
            <person name="Trejos Z.Y."/>
            <person name="Usmani K."/>
            <person name="Vattathil S."/>
            <person name="Villasana D."/>
            <person name="Walker D.L."/>
            <person name="Wang S."/>
            <person name="Wang K."/>
            <person name="White C.S."/>
            <person name="Williams A.C."/>
            <person name="Williamson J."/>
            <person name="Wilson K."/>
            <person name="Woghiren I.O."/>
            <person name="Woodworth J.R."/>
            <person name="Worley K.C."/>
            <person name="Wright R.A."/>
            <person name="Wu W."/>
            <person name="Young L."/>
            <person name="Zhang L."/>
            <person name="Zhang J."/>
            <person name="Zhu Y."/>
            <person name="Muzny D.M."/>
            <person name="Weinstock G."/>
            <person name="Gibbs R.A."/>
        </authorList>
    </citation>
    <scope>NUCLEOTIDE SEQUENCE [LARGE SCALE GENOMIC DNA]</scope>
    <source>
        <strain evidence="17">LSR1</strain>
    </source>
</reference>
<keyword evidence="6" id="KW-0496">Mitochondrion</keyword>
<dbReference type="eggNOG" id="KOG4848">
    <property type="taxonomic scope" value="Eukaryota"/>
</dbReference>
<evidence type="ECO:0000313" key="15">
    <source>
        <dbReference type="EMBL" id="BAH70654.1"/>
    </source>
</evidence>
<accession>C4WRY4</accession>
<feature type="coiled-coil region" evidence="14">
    <location>
        <begin position="139"/>
        <end position="235"/>
    </location>
</feature>
<dbReference type="AlphaFoldDB" id="C4WRY4"/>
<comment type="subcellular location">
    <subcellularLocation>
        <location evidence="2">Mitochondrion</location>
    </subcellularLocation>
    <subcellularLocation>
        <location evidence="1">Nucleus</location>
    </subcellularLocation>
</comment>